<sequence>MSKEIVLIILMISTYRIVSLIVGLGFAYMGYKLFLHGVFDKAGELQAAWGEKKLLLKQAAPGTFFSLFGTVIIVVALWKGLSFGLENGLAGLTEQTTSFKAVGHGIDEEPLPVPIPDSDRARRVLKFQGEASPSEDPPEPREAPEPLPVEKET</sequence>
<keyword evidence="2" id="KW-0812">Transmembrane</keyword>
<dbReference type="OrthoDB" id="6163695at2"/>
<dbReference type="EMBL" id="CP036269">
    <property type="protein sequence ID" value="QDT40716.1"/>
    <property type="molecule type" value="Genomic_DNA"/>
</dbReference>
<dbReference type="Proteomes" id="UP000317171">
    <property type="component" value="Chromosome"/>
</dbReference>
<reference evidence="3 4" key="1">
    <citation type="submission" date="2019-02" db="EMBL/GenBank/DDBJ databases">
        <title>Deep-cultivation of Planctomycetes and their phenomic and genomic characterization uncovers novel biology.</title>
        <authorList>
            <person name="Wiegand S."/>
            <person name="Jogler M."/>
            <person name="Boedeker C."/>
            <person name="Pinto D."/>
            <person name="Vollmers J."/>
            <person name="Rivas-Marin E."/>
            <person name="Kohn T."/>
            <person name="Peeters S.H."/>
            <person name="Heuer A."/>
            <person name="Rast P."/>
            <person name="Oberbeckmann S."/>
            <person name="Bunk B."/>
            <person name="Jeske O."/>
            <person name="Meyerdierks A."/>
            <person name="Storesund J.E."/>
            <person name="Kallscheuer N."/>
            <person name="Luecker S."/>
            <person name="Lage O.M."/>
            <person name="Pohl T."/>
            <person name="Merkel B.J."/>
            <person name="Hornburger P."/>
            <person name="Mueller R.-W."/>
            <person name="Bruemmer F."/>
            <person name="Labrenz M."/>
            <person name="Spormann A.M."/>
            <person name="Op den Camp H."/>
            <person name="Overmann J."/>
            <person name="Amann R."/>
            <person name="Jetten M.S.M."/>
            <person name="Mascher T."/>
            <person name="Medema M.H."/>
            <person name="Devos D.P."/>
            <person name="Kaster A.-K."/>
            <person name="Ovreas L."/>
            <person name="Rohde M."/>
            <person name="Galperin M.Y."/>
            <person name="Jogler C."/>
        </authorList>
    </citation>
    <scope>NUCLEOTIDE SEQUENCE [LARGE SCALE GENOMIC DNA]</scope>
    <source>
        <strain evidence="3 4">Pan241w</strain>
    </source>
</reference>
<feature type="transmembrane region" description="Helical" evidence="2">
    <location>
        <begin position="7"/>
        <end position="31"/>
    </location>
</feature>
<organism evidence="3 4">
    <name type="scientific">Gimesia alba</name>
    <dbReference type="NCBI Taxonomy" id="2527973"/>
    <lineage>
        <taxon>Bacteria</taxon>
        <taxon>Pseudomonadati</taxon>
        <taxon>Planctomycetota</taxon>
        <taxon>Planctomycetia</taxon>
        <taxon>Planctomycetales</taxon>
        <taxon>Planctomycetaceae</taxon>
        <taxon>Gimesia</taxon>
    </lineage>
</organism>
<feature type="region of interest" description="Disordered" evidence="1">
    <location>
        <begin position="124"/>
        <end position="153"/>
    </location>
</feature>
<evidence type="ECO:0000313" key="4">
    <source>
        <dbReference type="Proteomes" id="UP000317171"/>
    </source>
</evidence>
<name>A0A517RA03_9PLAN</name>
<feature type="compositionally biased region" description="Basic and acidic residues" evidence="1">
    <location>
        <begin position="138"/>
        <end position="153"/>
    </location>
</feature>
<keyword evidence="4" id="KW-1185">Reference proteome</keyword>
<accession>A0A517RA03</accession>
<evidence type="ECO:0000256" key="2">
    <source>
        <dbReference type="SAM" id="Phobius"/>
    </source>
</evidence>
<dbReference type="RefSeq" id="WP_145211122.1">
    <property type="nucleotide sequence ID" value="NZ_CP036269.1"/>
</dbReference>
<evidence type="ECO:0000313" key="3">
    <source>
        <dbReference type="EMBL" id="QDT40716.1"/>
    </source>
</evidence>
<keyword evidence="2" id="KW-0472">Membrane</keyword>
<feature type="transmembrane region" description="Helical" evidence="2">
    <location>
        <begin position="59"/>
        <end position="78"/>
    </location>
</feature>
<dbReference type="AlphaFoldDB" id="A0A517RA03"/>
<keyword evidence="2" id="KW-1133">Transmembrane helix</keyword>
<dbReference type="KEGG" id="gaz:Pan241w_07740"/>
<proteinExistence type="predicted"/>
<gene>
    <name evidence="3" type="ORF">Pan241w_07740</name>
</gene>
<evidence type="ECO:0000256" key="1">
    <source>
        <dbReference type="SAM" id="MobiDB-lite"/>
    </source>
</evidence>
<protein>
    <submittedName>
        <fullName evidence="3">Uncharacterized protein</fullName>
    </submittedName>
</protein>